<dbReference type="InterPro" id="IPR017731">
    <property type="entry name" value="TssM1-like"/>
</dbReference>
<feature type="transmembrane region" description="Helical" evidence="4">
    <location>
        <begin position="47"/>
        <end position="66"/>
    </location>
</feature>
<dbReference type="PRINTS" id="PR01021">
    <property type="entry name" value="OMPADOMAIN"/>
</dbReference>
<dbReference type="Proteomes" id="UP000186878">
    <property type="component" value="Unassembled WGS sequence"/>
</dbReference>
<evidence type="ECO:0000313" key="6">
    <source>
        <dbReference type="EMBL" id="OLO02815.1"/>
    </source>
</evidence>
<evidence type="ECO:0000256" key="3">
    <source>
        <dbReference type="PROSITE-ProRule" id="PRU00473"/>
    </source>
</evidence>
<name>A0A1Q8SN13_9GAMM</name>
<evidence type="ECO:0000313" key="7">
    <source>
        <dbReference type="Proteomes" id="UP000186878"/>
    </source>
</evidence>
<dbReference type="Gene3D" id="3.40.50.300">
    <property type="entry name" value="P-loop containing nucleotide triphosphate hydrolases"/>
    <property type="match status" value="1"/>
</dbReference>
<keyword evidence="4" id="KW-1133">Transmembrane helix</keyword>
<dbReference type="Pfam" id="PF00691">
    <property type="entry name" value="OmpA"/>
    <property type="match status" value="1"/>
</dbReference>
<sequence>MKRLKFAYLKYAFFKYQPYILGLLFFAAIFLVWRIGVALGFSSLASLLTGIVVFLLASALYVLLLYRGVGQKRNLEHLLMDDADAAVLEASPQDREEISLLRERLLTTIERLKKSGKGKGKRGKDALYALPWYMIVGQPAAGKSTMVYQSGLNFPFAERENARVAGMGGTRHCDWFFSSDAILLDTAGRYMNSEEEAGKWKGFLSLLKQHRRDCPLNGLIVAVNISDVVQASETQRNNLARRLRERIQEAREHLEARLPIYLVFTKCDLIEGFTTFFERLDPQRQSEVLGHTFAHRQPGDVNWSQQFDAALGKLCQHWLQMGDDEIVQRDVIDTRREVAAFRFPLELAALREPLTRFVEALTNANPYQSAPLLRGFYFVSALQEGDAIEGEHAGRIGRHFSLAKPESLTGERTNHPFFIANLFRQVIIADQHLAGLYSSDVRGRRRKLRWTLAAGLLGAICCTLWITSAVRNHGEIAAMSGTFADAVEADDQHPEWYARWSSLDALRDWGSHYYQRRQGDGVPWSMGWGLYQGDRIEPAIRERYFDQLQPVMLEPVEQNLTRSLFTLTTIDVYRRNSDELHAVEGPDTVAPYARPRDNSADSLAKFGRSTLDTYLMMSDLDRGDIDSDVLRAQLPAFWYPDIQRRTGTTIDENQSDYRYAGRQIDFYSAQVQETDVPRISANAFLVSSSRNYIDSLLEQTLTSSETIVLESDTLFAFGRGDYSGLQAAGQKELDALAERLLNTQDLGQILITGHADPIGNERANQQLSLQRAMTIRQYLIGKGVPAGLIEAKGAGSERPLVTCDRSQPRAALIDCLAPNRRVEIEVRKQE</sequence>
<evidence type="ECO:0000259" key="5">
    <source>
        <dbReference type="PROSITE" id="PS51123"/>
    </source>
</evidence>
<gene>
    <name evidence="6" type="ORF">BTW07_17715</name>
</gene>
<dbReference type="InterPro" id="IPR053156">
    <property type="entry name" value="T6SS_TssM-like"/>
</dbReference>
<dbReference type="InterPro" id="IPR006664">
    <property type="entry name" value="OMP_bac"/>
</dbReference>
<accession>A0A1Q8SN13</accession>
<evidence type="ECO:0000256" key="2">
    <source>
        <dbReference type="ARBA" id="ARBA00023136"/>
    </source>
</evidence>
<dbReference type="NCBIfam" id="TIGR03348">
    <property type="entry name" value="VI_IcmF"/>
    <property type="match status" value="1"/>
</dbReference>
<dbReference type="AlphaFoldDB" id="A0A1Q8SN13"/>
<reference evidence="6 7" key="1">
    <citation type="submission" date="2016-12" db="EMBL/GenBank/DDBJ databases">
        <title>Draft genome sequences of strains Salinicola socius SMB35, Salinicola sp. MH3R3-1 and Chromohalobacter sp. SMB17 from the Verkhnekamsk potash mining region of Russia.</title>
        <authorList>
            <person name="Mavrodi D.V."/>
            <person name="Olsson B.E."/>
            <person name="Korsakova E.S."/>
            <person name="Pyankova A."/>
            <person name="Mavrodi O.V."/>
            <person name="Plotnikova E.G."/>
        </authorList>
    </citation>
    <scope>NUCLEOTIDE SEQUENCE [LARGE SCALE GENOMIC DNA]</scope>
    <source>
        <strain evidence="6 7">SMB35</strain>
    </source>
</reference>
<dbReference type="InterPro" id="IPR006665">
    <property type="entry name" value="OmpA-like"/>
</dbReference>
<keyword evidence="7" id="KW-1185">Reference proteome</keyword>
<dbReference type="InterPro" id="IPR027417">
    <property type="entry name" value="P-loop_NTPase"/>
</dbReference>
<feature type="transmembrane region" description="Helical" evidence="4">
    <location>
        <begin position="20"/>
        <end position="41"/>
    </location>
</feature>
<dbReference type="EMBL" id="MSDO01000030">
    <property type="protein sequence ID" value="OLO02815.1"/>
    <property type="molecule type" value="Genomic_DNA"/>
</dbReference>
<dbReference type="Gene3D" id="3.30.1330.60">
    <property type="entry name" value="OmpA-like domain"/>
    <property type="match status" value="1"/>
</dbReference>
<dbReference type="PANTHER" id="PTHR36153">
    <property type="entry name" value="INNER MEMBRANE PROTEIN-RELATED"/>
    <property type="match status" value="1"/>
</dbReference>
<dbReference type="Pfam" id="PF14331">
    <property type="entry name" value="IcmF-related_N"/>
    <property type="match status" value="1"/>
</dbReference>
<dbReference type="RefSeq" id="WP_075571499.1">
    <property type="nucleotide sequence ID" value="NZ_MSDO01000030.1"/>
</dbReference>
<feature type="transmembrane region" description="Helical" evidence="4">
    <location>
        <begin position="448"/>
        <end position="466"/>
    </location>
</feature>
<dbReference type="CDD" id="cd00882">
    <property type="entry name" value="Ras_like_GTPase"/>
    <property type="match status" value="1"/>
</dbReference>
<evidence type="ECO:0000256" key="4">
    <source>
        <dbReference type="SAM" id="Phobius"/>
    </source>
</evidence>
<dbReference type="InterPro" id="IPR025743">
    <property type="entry name" value="TssM1_N"/>
</dbReference>
<dbReference type="PANTHER" id="PTHR36153:SF1">
    <property type="entry name" value="TYPE VI SECRETION SYSTEM COMPONENT TSSM1"/>
    <property type="match status" value="1"/>
</dbReference>
<proteinExistence type="predicted"/>
<protein>
    <recommendedName>
        <fullName evidence="5">OmpA-like domain-containing protein</fullName>
    </recommendedName>
</protein>
<dbReference type="InterPro" id="IPR009612">
    <property type="entry name" value="IcmF-rel"/>
</dbReference>
<evidence type="ECO:0000256" key="1">
    <source>
        <dbReference type="ARBA" id="ARBA00004370"/>
    </source>
</evidence>
<comment type="subcellular location">
    <subcellularLocation>
        <location evidence="1">Membrane</location>
    </subcellularLocation>
</comment>
<dbReference type="STRING" id="404433.BTW07_17715"/>
<dbReference type="CDD" id="cd07185">
    <property type="entry name" value="OmpA_C-like"/>
    <property type="match status" value="1"/>
</dbReference>
<organism evidence="6 7">
    <name type="scientific">Salinicola socius</name>
    <dbReference type="NCBI Taxonomy" id="404433"/>
    <lineage>
        <taxon>Bacteria</taxon>
        <taxon>Pseudomonadati</taxon>
        <taxon>Pseudomonadota</taxon>
        <taxon>Gammaproteobacteria</taxon>
        <taxon>Oceanospirillales</taxon>
        <taxon>Halomonadaceae</taxon>
        <taxon>Salinicola</taxon>
    </lineage>
</organism>
<keyword evidence="2 3" id="KW-0472">Membrane</keyword>
<feature type="domain" description="OmpA-like" evidence="5">
    <location>
        <begin position="702"/>
        <end position="830"/>
    </location>
</feature>
<comment type="caution">
    <text evidence="6">The sequence shown here is derived from an EMBL/GenBank/DDBJ whole genome shotgun (WGS) entry which is preliminary data.</text>
</comment>
<keyword evidence="4" id="KW-0812">Transmembrane</keyword>
<dbReference type="SUPFAM" id="SSF103088">
    <property type="entry name" value="OmpA-like"/>
    <property type="match status" value="1"/>
</dbReference>
<dbReference type="InterPro" id="IPR036737">
    <property type="entry name" value="OmpA-like_sf"/>
</dbReference>
<dbReference type="SUPFAM" id="SSF52540">
    <property type="entry name" value="P-loop containing nucleoside triphosphate hydrolases"/>
    <property type="match status" value="1"/>
</dbReference>
<dbReference type="OrthoDB" id="9758229at2"/>
<dbReference type="GO" id="GO:0016020">
    <property type="term" value="C:membrane"/>
    <property type="evidence" value="ECO:0007669"/>
    <property type="project" value="UniProtKB-SubCell"/>
</dbReference>
<dbReference type="Pfam" id="PF06761">
    <property type="entry name" value="IcmF-related"/>
    <property type="match status" value="1"/>
</dbReference>
<dbReference type="PROSITE" id="PS51123">
    <property type="entry name" value="OMPA_2"/>
    <property type="match status" value="1"/>
</dbReference>